<dbReference type="GeneID" id="7329989"/>
<dbReference type="RefSeq" id="WP_010918442.1">
    <property type="nucleotide sequence ID" value="NC_011916.1"/>
</dbReference>
<dbReference type="Pfam" id="PF01494">
    <property type="entry name" value="FAD_binding_3"/>
    <property type="match status" value="1"/>
</dbReference>
<evidence type="ECO:0000313" key="3">
    <source>
        <dbReference type="Proteomes" id="UP000001364"/>
    </source>
</evidence>
<dbReference type="PANTHER" id="PTHR43747">
    <property type="entry name" value="FAD-BINDING PROTEIN"/>
    <property type="match status" value="1"/>
</dbReference>
<evidence type="ECO:0000259" key="1">
    <source>
        <dbReference type="Pfam" id="PF01494"/>
    </source>
</evidence>
<name>A0A0H3C793_CAUVN</name>
<dbReference type="HOGENOM" id="CLU_024648_6_2_5"/>
<sequence length="369" mass="39821">MGARCDVAVIGAGPAGCAAAIALKRLGVASVLLLEAGDGARPRFGESLPPDIRLILAQLGLAEAFAALGFDPCVGAASSWGEDGLGYNDFLFNPHGLGWHIDRARFDAFLRDAAVAAGAELRFDTVFDSVVMTGDAARLRVRGERGDETITAGFVLDATGRAARVARALGAERIESDRLVCAAALIRIDPDGLLGQRSLLEAVDYGWWYAARLSPDEAIVVVSTDADLLRARRLHRSDAWYGHLAATRHVAAALGTAAPPSQLMVRQARSSRLSRAADQRWRAIGDAASVYDPIMAQGVTKAMIEGLAAARDIVRHMPDAEEGLDARFADYLSLRDYFYGQEGRWPDAPFWTRRRRPQPAVRTLWEVSA</sequence>
<dbReference type="EMBL" id="CP001340">
    <property type="protein sequence ID" value="ACL94055.1"/>
    <property type="molecule type" value="Genomic_DNA"/>
</dbReference>
<dbReference type="KEGG" id="ccs:CCNA_00590"/>
<evidence type="ECO:0000313" key="2">
    <source>
        <dbReference type="EMBL" id="ACL94055.1"/>
    </source>
</evidence>
<dbReference type="Gene3D" id="3.30.9.100">
    <property type="match status" value="1"/>
</dbReference>
<protein>
    <submittedName>
        <fullName evidence="2">FixC-family flavoprotein dehydrogenase</fullName>
    </submittedName>
</protein>
<organism evidence="2 3">
    <name type="scientific">Caulobacter vibrioides (strain NA1000 / CB15N)</name>
    <name type="common">Caulobacter crescentus</name>
    <dbReference type="NCBI Taxonomy" id="565050"/>
    <lineage>
        <taxon>Bacteria</taxon>
        <taxon>Pseudomonadati</taxon>
        <taxon>Pseudomonadota</taxon>
        <taxon>Alphaproteobacteria</taxon>
        <taxon>Caulobacterales</taxon>
        <taxon>Caulobacteraceae</taxon>
        <taxon>Caulobacter</taxon>
    </lineage>
</organism>
<dbReference type="SUPFAM" id="SSF51905">
    <property type="entry name" value="FAD/NAD(P)-binding domain"/>
    <property type="match status" value="1"/>
</dbReference>
<dbReference type="Proteomes" id="UP000001364">
    <property type="component" value="Chromosome"/>
</dbReference>
<dbReference type="RefSeq" id="YP_002515963.1">
    <property type="nucleotide sequence ID" value="NC_011916.1"/>
</dbReference>
<dbReference type="InterPro" id="IPR036188">
    <property type="entry name" value="FAD/NAD-bd_sf"/>
</dbReference>
<dbReference type="GO" id="GO:0071949">
    <property type="term" value="F:FAD binding"/>
    <property type="evidence" value="ECO:0007669"/>
    <property type="project" value="InterPro"/>
</dbReference>
<dbReference type="InterPro" id="IPR050816">
    <property type="entry name" value="Flavin-dep_Halogenase_NPB"/>
</dbReference>
<dbReference type="InterPro" id="IPR002938">
    <property type="entry name" value="FAD-bd"/>
</dbReference>
<dbReference type="Gene3D" id="3.50.50.60">
    <property type="entry name" value="FAD/NAD(P)-binding domain"/>
    <property type="match status" value="1"/>
</dbReference>
<reference evidence="2 3" key="1">
    <citation type="journal article" date="2010" name="J. Bacteriol.">
        <title>The genetic basis of laboratory adaptation in Caulobacter crescentus.</title>
        <authorList>
            <person name="Marks M.E."/>
            <person name="Castro-Rojas C.M."/>
            <person name="Teiling C."/>
            <person name="Du L."/>
            <person name="Kapatral V."/>
            <person name="Walunas T.L."/>
            <person name="Crosson S."/>
        </authorList>
    </citation>
    <scope>NUCLEOTIDE SEQUENCE [LARGE SCALE GENOMIC DNA]</scope>
    <source>
        <strain evidence="3">NA1000 / CB15N</strain>
    </source>
</reference>
<dbReference type="SMR" id="A0A0H3C793"/>
<proteinExistence type="predicted"/>
<dbReference type="AlphaFoldDB" id="A0A0H3C793"/>
<dbReference type="PATRIC" id="fig|565050.3.peg.582"/>
<feature type="domain" description="FAD-binding" evidence="1">
    <location>
        <begin position="4"/>
        <end position="315"/>
    </location>
</feature>
<accession>A0A0H3C793</accession>
<dbReference type="PRINTS" id="PR00420">
    <property type="entry name" value="RNGMNOXGNASE"/>
</dbReference>
<dbReference type="PANTHER" id="PTHR43747:SF1">
    <property type="entry name" value="SLR1998 PROTEIN"/>
    <property type="match status" value="1"/>
</dbReference>
<dbReference type="OrthoDB" id="9799983at2"/>
<gene>
    <name evidence="2" type="ordered locus">CCNA_00590</name>
</gene>
<keyword evidence="3" id="KW-1185">Reference proteome</keyword>